<name>A0AAW1VJV0_RUBAR</name>
<comment type="caution">
    <text evidence="2">The sequence shown here is derived from an EMBL/GenBank/DDBJ whole genome shotgun (WGS) entry which is preliminary data.</text>
</comment>
<organism evidence="2 3">
    <name type="scientific">Rubus argutus</name>
    <name type="common">Southern blackberry</name>
    <dbReference type="NCBI Taxonomy" id="59490"/>
    <lineage>
        <taxon>Eukaryota</taxon>
        <taxon>Viridiplantae</taxon>
        <taxon>Streptophyta</taxon>
        <taxon>Embryophyta</taxon>
        <taxon>Tracheophyta</taxon>
        <taxon>Spermatophyta</taxon>
        <taxon>Magnoliopsida</taxon>
        <taxon>eudicotyledons</taxon>
        <taxon>Gunneridae</taxon>
        <taxon>Pentapetalae</taxon>
        <taxon>rosids</taxon>
        <taxon>fabids</taxon>
        <taxon>Rosales</taxon>
        <taxon>Rosaceae</taxon>
        <taxon>Rosoideae</taxon>
        <taxon>Rosoideae incertae sedis</taxon>
        <taxon>Rubus</taxon>
    </lineage>
</organism>
<evidence type="ECO:0000313" key="2">
    <source>
        <dbReference type="EMBL" id="KAK9901051.1"/>
    </source>
</evidence>
<dbReference type="AlphaFoldDB" id="A0AAW1VJV0"/>
<feature type="region of interest" description="Disordered" evidence="1">
    <location>
        <begin position="1"/>
        <end position="121"/>
    </location>
</feature>
<feature type="compositionally biased region" description="Polar residues" evidence="1">
    <location>
        <begin position="12"/>
        <end position="22"/>
    </location>
</feature>
<dbReference type="Proteomes" id="UP001457282">
    <property type="component" value="Unassembled WGS sequence"/>
</dbReference>
<proteinExistence type="predicted"/>
<sequence length="121" mass="13992">MTKTESKHHNHLTSAVASQNQHTRSHDSPAPHSATIPNHHLQSNPCHCHKLLAPQSCNNEEQIEDERRDERTRERKRRSQITRRLPSPRISPSPSSDPNSSISLPRKEREKKEEMKEEIEA</sequence>
<gene>
    <name evidence="2" type="ORF">M0R45_002289</name>
</gene>
<dbReference type="EMBL" id="JBEDUW010000338">
    <property type="protein sequence ID" value="KAK9901051.1"/>
    <property type="molecule type" value="Genomic_DNA"/>
</dbReference>
<evidence type="ECO:0000256" key="1">
    <source>
        <dbReference type="SAM" id="MobiDB-lite"/>
    </source>
</evidence>
<feature type="compositionally biased region" description="Basic and acidic residues" evidence="1">
    <location>
        <begin position="105"/>
        <end position="115"/>
    </location>
</feature>
<evidence type="ECO:0000313" key="3">
    <source>
        <dbReference type="Proteomes" id="UP001457282"/>
    </source>
</evidence>
<reference evidence="2 3" key="1">
    <citation type="journal article" date="2023" name="G3 (Bethesda)">
        <title>A chromosome-length genome assembly and annotation of blackberry (Rubus argutus, cv. 'Hillquist').</title>
        <authorList>
            <person name="Bruna T."/>
            <person name="Aryal R."/>
            <person name="Dudchenko O."/>
            <person name="Sargent D.J."/>
            <person name="Mead D."/>
            <person name="Buti M."/>
            <person name="Cavallini A."/>
            <person name="Hytonen T."/>
            <person name="Andres J."/>
            <person name="Pham M."/>
            <person name="Weisz D."/>
            <person name="Mascagni F."/>
            <person name="Usai G."/>
            <person name="Natali L."/>
            <person name="Bassil N."/>
            <person name="Fernandez G.E."/>
            <person name="Lomsadze A."/>
            <person name="Armour M."/>
            <person name="Olukolu B."/>
            <person name="Poorten T."/>
            <person name="Britton C."/>
            <person name="Davik J."/>
            <person name="Ashrafi H."/>
            <person name="Aiden E.L."/>
            <person name="Borodovsky M."/>
            <person name="Worthington M."/>
        </authorList>
    </citation>
    <scope>NUCLEOTIDE SEQUENCE [LARGE SCALE GENOMIC DNA]</scope>
    <source>
        <strain evidence="2">PI 553951</strain>
    </source>
</reference>
<protein>
    <submittedName>
        <fullName evidence="2">Uncharacterized protein</fullName>
    </submittedName>
</protein>
<accession>A0AAW1VJV0</accession>
<feature type="compositionally biased region" description="Low complexity" evidence="1">
    <location>
        <begin position="82"/>
        <end position="104"/>
    </location>
</feature>
<keyword evidence="3" id="KW-1185">Reference proteome</keyword>